<dbReference type="GO" id="GO:0046872">
    <property type="term" value="F:metal ion binding"/>
    <property type="evidence" value="ECO:0007669"/>
    <property type="project" value="UniProtKB-KW"/>
</dbReference>
<keyword evidence="4" id="KW-0479">Metal-binding</keyword>
<dbReference type="SUPFAM" id="SSF81606">
    <property type="entry name" value="PP2C-like"/>
    <property type="match status" value="2"/>
</dbReference>
<evidence type="ECO:0000256" key="7">
    <source>
        <dbReference type="ARBA" id="ARBA00022912"/>
    </source>
</evidence>
<dbReference type="Pfam" id="PF00481">
    <property type="entry name" value="PP2C"/>
    <property type="match status" value="1"/>
</dbReference>
<dbReference type="EMBL" id="JABFOF010000001">
    <property type="protein sequence ID" value="KAG2410968.1"/>
    <property type="molecule type" value="Genomic_DNA"/>
</dbReference>
<keyword evidence="7 9" id="KW-0904">Protein phosphatase</keyword>
<evidence type="ECO:0000256" key="5">
    <source>
        <dbReference type="ARBA" id="ARBA00022801"/>
    </source>
</evidence>
<evidence type="ECO:0000256" key="3">
    <source>
        <dbReference type="ARBA" id="ARBA00013081"/>
    </source>
</evidence>
<gene>
    <name evidence="11" type="ORF">HKW66_Vig0016330</name>
</gene>
<evidence type="ECO:0000259" key="10">
    <source>
        <dbReference type="PROSITE" id="PS51746"/>
    </source>
</evidence>
<dbReference type="GO" id="GO:0004722">
    <property type="term" value="F:protein serine/threonine phosphatase activity"/>
    <property type="evidence" value="ECO:0007669"/>
    <property type="project" value="UniProtKB-EC"/>
</dbReference>
<dbReference type="InterPro" id="IPR001932">
    <property type="entry name" value="PPM-type_phosphatase-like_dom"/>
</dbReference>
<comment type="caution">
    <text evidence="11">The sequence shown here is derived from an EMBL/GenBank/DDBJ whole genome shotgun (WGS) entry which is preliminary data.</text>
</comment>
<comment type="similarity">
    <text evidence="9">Belongs to the PP2C family.</text>
</comment>
<dbReference type="InterPro" id="IPR036457">
    <property type="entry name" value="PPM-type-like_dom_sf"/>
</dbReference>
<dbReference type="PROSITE" id="PS01032">
    <property type="entry name" value="PPM_1"/>
    <property type="match status" value="1"/>
</dbReference>
<dbReference type="SMART" id="SM00332">
    <property type="entry name" value="PP2Cc"/>
    <property type="match status" value="1"/>
</dbReference>
<dbReference type="EC" id="3.1.3.16" evidence="3"/>
<comment type="cofactor">
    <cofactor evidence="2">
        <name>Mg(2+)</name>
        <dbReference type="ChEBI" id="CHEBI:18420"/>
    </cofactor>
</comment>
<reference evidence="11 12" key="1">
    <citation type="submission" date="2020-05" db="EMBL/GenBank/DDBJ databases">
        <title>Vigna angularis (adzuki bean) Var. LongXiaoDou No. 4 denovo assembly.</title>
        <authorList>
            <person name="Xiang H."/>
        </authorList>
    </citation>
    <scope>NUCLEOTIDE SEQUENCE [LARGE SCALE GENOMIC DNA]</scope>
    <source>
        <tissue evidence="11">Leaf</tissue>
    </source>
</reference>
<name>A0A8T0LIM5_PHAAN</name>
<dbReference type="InterPro" id="IPR015655">
    <property type="entry name" value="PP2C"/>
</dbReference>
<keyword evidence="8" id="KW-0464">Manganese</keyword>
<dbReference type="Gene3D" id="3.60.40.10">
    <property type="entry name" value="PPM-type phosphatase domain"/>
    <property type="match status" value="1"/>
</dbReference>
<evidence type="ECO:0000313" key="12">
    <source>
        <dbReference type="Proteomes" id="UP000743370"/>
    </source>
</evidence>
<keyword evidence="6" id="KW-0460">Magnesium</keyword>
<evidence type="ECO:0000256" key="6">
    <source>
        <dbReference type="ARBA" id="ARBA00022842"/>
    </source>
</evidence>
<dbReference type="Proteomes" id="UP000743370">
    <property type="component" value="Unassembled WGS sequence"/>
</dbReference>
<evidence type="ECO:0000256" key="2">
    <source>
        <dbReference type="ARBA" id="ARBA00001946"/>
    </source>
</evidence>
<evidence type="ECO:0000256" key="9">
    <source>
        <dbReference type="RuleBase" id="RU003465"/>
    </source>
</evidence>
<accession>A0A8T0LIM5</accession>
<sequence>MEEDDLLERLDLEFASTSSGSVISSTLRTEDFRNLNSSGDISSISSGSGEIPPSAVTEAVLSPPPLHRAGLSDCETPAVREKCIGRSNKGVSWGHTSVIGRRKEMEDAVAVIPGFMSRTCDHFGGCTAPGSRSSGEISPVHFFGVYDGHGGSQNYDIKDGLRRATESERPSPCTREEKYLSKLRSLELIVAKFCAKRMHDVIAEEWNREMAGGAEWQRRWETVFANSFERTDNEILSDEVAPEMVGSTASVVVLTGCQIIASNCGDSRVVLCRRTQTIPLSVDQKPDRQDELLRIEGEGGKVINWNGARVFGVLAMSRAIASSAKFGFVLFFWGYSVTETIWTVFQIELVFGHLENKSMTCPVSDLLNDDVSGDRYLRPWIIPVPEITFTARTDEDECLILASDGLWDVMSNEEVGEVARHILRRRRRSLSVEEPSPAQAVADSLTEIAYGRNSKDNISIIVVDLKSKRKRQQRPALIS</sequence>
<dbReference type="PROSITE" id="PS51746">
    <property type="entry name" value="PPM_2"/>
    <property type="match status" value="1"/>
</dbReference>
<evidence type="ECO:0000313" key="11">
    <source>
        <dbReference type="EMBL" id="KAG2410968.1"/>
    </source>
</evidence>
<evidence type="ECO:0000256" key="8">
    <source>
        <dbReference type="ARBA" id="ARBA00023211"/>
    </source>
</evidence>
<dbReference type="PANTHER" id="PTHR47992">
    <property type="entry name" value="PROTEIN PHOSPHATASE"/>
    <property type="match status" value="1"/>
</dbReference>
<dbReference type="InterPro" id="IPR000222">
    <property type="entry name" value="PP2C_BS"/>
</dbReference>
<evidence type="ECO:0000256" key="4">
    <source>
        <dbReference type="ARBA" id="ARBA00022723"/>
    </source>
</evidence>
<organism evidence="11 12">
    <name type="scientific">Phaseolus angularis</name>
    <name type="common">Azuki bean</name>
    <name type="synonym">Vigna angularis</name>
    <dbReference type="NCBI Taxonomy" id="3914"/>
    <lineage>
        <taxon>Eukaryota</taxon>
        <taxon>Viridiplantae</taxon>
        <taxon>Streptophyta</taxon>
        <taxon>Embryophyta</taxon>
        <taxon>Tracheophyta</taxon>
        <taxon>Spermatophyta</taxon>
        <taxon>Magnoliopsida</taxon>
        <taxon>eudicotyledons</taxon>
        <taxon>Gunneridae</taxon>
        <taxon>Pentapetalae</taxon>
        <taxon>rosids</taxon>
        <taxon>fabids</taxon>
        <taxon>Fabales</taxon>
        <taxon>Fabaceae</taxon>
        <taxon>Papilionoideae</taxon>
        <taxon>50 kb inversion clade</taxon>
        <taxon>NPAAA clade</taxon>
        <taxon>indigoferoid/millettioid clade</taxon>
        <taxon>Phaseoleae</taxon>
        <taxon>Vigna</taxon>
    </lineage>
</organism>
<dbReference type="AlphaFoldDB" id="A0A8T0LIM5"/>
<keyword evidence="5 9" id="KW-0378">Hydrolase</keyword>
<proteinExistence type="inferred from homology"/>
<feature type="domain" description="PPM-type phosphatase" evidence="10">
    <location>
        <begin position="92"/>
        <end position="465"/>
    </location>
</feature>
<protein>
    <recommendedName>
        <fullName evidence="3">protein-serine/threonine phosphatase</fullName>
        <ecNumber evidence="3">3.1.3.16</ecNumber>
    </recommendedName>
</protein>
<evidence type="ECO:0000256" key="1">
    <source>
        <dbReference type="ARBA" id="ARBA00001936"/>
    </source>
</evidence>
<comment type="cofactor">
    <cofactor evidence="1">
        <name>Mn(2+)</name>
        <dbReference type="ChEBI" id="CHEBI:29035"/>
    </cofactor>
</comment>
<dbReference type="CDD" id="cd00143">
    <property type="entry name" value="PP2Cc"/>
    <property type="match status" value="1"/>
</dbReference>